<evidence type="ECO:0000313" key="3">
    <source>
        <dbReference type="EMBL" id="CBQ71747.1"/>
    </source>
</evidence>
<proteinExistence type="predicted"/>
<evidence type="ECO:0000313" key="4">
    <source>
        <dbReference type="Proteomes" id="UP000008867"/>
    </source>
</evidence>
<feature type="transmembrane region" description="Helical" evidence="2">
    <location>
        <begin position="119"/>
        <end position="139"/>
    </location>
</feature>
<keyword evidence="2" id="KW-0472">Membrane</keyword>
<accession>E6ZWZ0</accession>
<dbReference type="OrthoDB" id="2550581at2759"/>
<protein>
    <submittedName>
        <fullName evidence="3">Uncharacterized protein</fullName>
    </submittedName>
</protein>
<dbReference type="eggNOG" id="ENOG502TESW">
    <property type="taxonomic scope" value="Eukaryota"/>
</dbReference>
<gene>
    <name evidence="3" type="ORF">sr12603</name>
</gene>
<feature type="region of interest" description="Disordered" evidence="1">
    <location>
        <begin position="371"/>
        <end position="390"/>
    </location>
</feature>
<evidence type="ECO:0000256" key="1">
    <source>
        <dbReference type="SAM" id="MobiDB-lite"/>
    </source>
</evidence>
<dbReference type="VEuPathDB" id="FungiDB:sr12603"/>
<feature type="transmembrane region" description="Helical" evidence="2">
    <location>
        <begin position="70"/>
        <end position="89"/>
    </location>
</feature>
<keyword evidence="4" id="KW-1185">Reference proteome</keyword>
<feature type="transmembrane region" description="Helical" evidence="2">
    <location>
        <begin position="12"/>
        <end position="34"/>
    </location>
</feature>
<feature type="transmembrane region" description="Helical" evidence="2">
    <location>
        <begin position="305"/>
        <end position="324"/>
    </location>
</feature>
<dbReference type="AlphaFoldDB" id="E6ZWZ0"/>
<keyword evidence="2" id="KW-0812">Transmembrane</keyword>
<name>E6ZWZ0_SPORE</name>
<dbReference type="Proteomes" id="UP000008867">
    <property type="component" value="Chromosome 3"/>
</dbReference>
<reference evidence="3 4" key="1">
    <citation type="journal article" date="2010" name="Science">
        <title>Pathogenicity determinants in smut fungi revealed by genome comparison.</title>
        <authorList>
            <person name="Schirawski J."/>
            <person name="Mannhaupt G."/>
            <person name="Muench K."/>
            <person name="Brefort T."/>
            <person name="Schipper K."/>
            <person name="Doehlemann G."/>
            <person name="Di Stasio M."/>
            <person name="Roessel N."/>
            <person name="Mendoza-Mendoza A."/>
            <person name="Pester D."/>
            <person name="Mueller O."/>
            <person name="Winterberg B."/>
            <person name="Meyer E."/>
            <person name="Ghareeb H."/>
            <person name="Wollenberg T."/>
            <person name="Muensterkoetter M."/>
            <person name="Wong P."/>
            <person name="Walter M."/>
            <person name="Stukenbrock E."/>
            <person name="Gueldener U."/>
            <person name="Kahmann R."/>
        </authorList>
    </citation>
    <scope>NUCLEOTIDE SEQUENCE [LARGE SCALE GENOMIC DNA]</scope>
    <source>
        <strain evidence="4">SRZ2</strain>
    </source>
</reference>
<feature type="transmembrane region" description="Helical" evidence="2">
    <location>
        <begin position="40"/>
        <end position="58"/>
    </location>
</feature>
<feature type="transmembrane region" description="Helical" evidence="2">
    <location>
        <begin position="160"/>
        <end position="184"/>
    </location>
</feature>
<feature type="transmembrane region" description="Helical" evidence="2">
    <location>
        <begin position="212"/>
        <end position="234"/>
    </location>
</feature>
<keyword evidence="2" id="KW-1133">Transmembrane helix</keyword>
<evidence type="ECO:0000256" key="2">
    <source>
        <dbReference type="SAM" id="Phobius"/>
    </source>
</evidence>
<sequence length="448" mass="48293">MRLKLAYDTFSPAASLPCASSLAWTSALVGGIMIRDDDLAASMVLFFVLLVFLTVGLLRTYQGRHLLDVLIIFAPTLSFVFCLTVWSALRAHLSNTLHTSSPDAILAQTSLSELVAANGLLSCSPMLLCETTFQVFGLLAKRIAPSGRKWVRYMSYVARLANAIALVMGVVAACDFASYLTAWLDQMKLASTVSDRGVQACSTNVLGRDLTLLPLMADGLLLVVLFVLTVLTISLCLRYRLAAGVVFHVVAIISCLELHFAWKCVRDWSAVQIYLDGDWTKPQTTDGNLEELARRIRKGAEDATLFYLLGMVPLVLAMVLIYTLDLTAYTNPPPTPALAQDHLTTQFHLVLDPTAPHIELLPTSKTAAQADAKKDAAAGKGNAGGKAKDGAAKSGEMYVVKRGWFGGWSVQPAQQGGGWAAKAKMRARRGVQSWVLGWSSDGKGAPAA</sequence>
<dbReference type="HOGENOM" id="CLU_612695_0_0_1"/>
<organism evidence="3 4">
    <name type="scientific">Sporisorium reilianum (strain SRZ2)</name>
    <name type="common">Maize head smut fungus</name>
    <dbReference type="NCBI Taxonomy" id="999809"/>
    <lineage>
        <taxon>Eukaryota</taxon>
        <taxon>Fungi</taxon>
        <taxon>Dikarya</taxon>
        <taxon>Basidiomycota</taxon>
        <taxon>Ustilaginomycotina</taxon>
        <taxon>Ustilaginomycetes</taxon>
        <taxon>Ustilaginales</taxon>
        <taxon>Ustilaginaceae</taxon>
        <taxon>Sporisorium</taxon>
    </lineage>
</organism>
<dbReference type="EMBL" id="FQ311452">
    <property type="protein sequence ID" value="CBQ71747.1"/>
    <property type="molecule type" value="Genomic_DNA"/>
</dbReference>